<evidence type="ECO:0000313" key="7">
    <source>
        <dbReference type="Proteomes" id="UP000466794"/>
    </source>
</evidence>
<keyword evidence="2 4" id="KW-0238">DNA-binding</keyword>
<evidence type="ECO:0000259" key="5">
    <source>
        <dbReference type="PROSITE" id="PS50977"/>
    </source>
</evidence>
<evidence type="ECO:0000256" key="2">
    <source>
        <dbReference type="ARBA" id="ARBA00023125"/>
    </source>
</evidence>
<reference evidence="6 7" key="1">
    <citation type="submission" date="2019-12" db="EMBL/GenBank/DDBJ databases">
        <title>Nocardia sp. nov. ET3-3 isolated from soil.</title>
        <authorList>
            <person name="Kanchanasin P."/>
            <person name="Tanasupawat S."/>
            <person name="Yuki M."/>
            <person name="Kudo T."/>
        </authorList>
    </citation>
    <scope>NUCLEOTIDE SEQUENCE [LARGE SCALE GENOMIC DNA]</scope>
    <source>
        <strain evidence="6 7">ET3-3</strain>
    </source>
</reference>
<accession>A0A7K1V827</accession>
<evidence type="ECO:0000313" key="6">
    <source>
        <dbReference type="EMBL" id="MVU82716.1"/>
    </source>
</evidence>
<feature type="domain" description="HTH tetR-type" evidence="5">
    <location>
        <begin position="7"/>
        <end position="67"/>
    </location>
</feature>
<dbReference type="Pfam" id="PF00440">
    <property type="entry name" value="TetR_N"/>
    <property type="match status" value="1"/>
</dbReference>
<dbReference type="Proteomes" id="UP000466794">
    <property type="component" value="Unassembled WGS sequence"/>
</dbReference>
<dbReference type="PANTHER" id="PTHR30055">
    <property type="entry name" value="HTH-TYPE TRANSCRIPTIONAL REGULATOR RUTR"/>
    <property type="match status" value="1"/>
</dbReference>
<dbReference type="Gene3D" id="1.10.357.10">
    <property type="entry name" value="Tetracycline Repressor, domain 2"/>
    <property type="match status" value="1"/>
</dbReference>
<keyword evidence="7" id="KW-1185">Reference proteome</keyword>
<dbReference type="GO" id="GO:0000976">
    <property type="term" value="F:transcription cis-regulatory region binding"/>
    <property type="evidence" value="ECO:0007669"/>
    <property type="project" value="TreeGrafter"/>
</dbReference>
<evidence type="ECO:0000256" key="1">
    <source>
        <dbReference type="ARBA" id="ARBA00023015"/>
    </source>
</evidence>
<dbReference type="SUPFAM" id="SSF46689">
    <property type="entry name" value="Homeodomain-like"/>
    <property type="match status" value="1"/>
</dbReference>
<dbReference type="GO" id="GO:0003700">
    <property type="term" value="F:DNA-binding transcription factor activity"/>
    <property type="evidence" value="ECO:0007669"/>
    <property type="project" value="TreeGrafter"/>
</dbReference>
<feature type="DNA-binding region" description="H-T-H motif" evidence="4">
    <location>
        <begin position="30"/>
        <end position="49"/>
    </location>
</feature>
<dbReference type="EMBL" id="WRPP01000010">
    <property type="protein sequence ID" value="MVU82716.1"/>
    <property type="molecule type" value="Genomic_DNA"/>
</dbReference>
<proteinExistence type="predicted"/>
<evidence type="ECO:0000256" key="3">
    <source>
        <dbReference type="ARBA" id="ARBA00023163"/>
    </source>
</evidence>
<dbReference type="RefSeq" id="WP_235948920.1">
    <property type="nucleotide sequence ID" value="NZ_WRPP01000010.1"/>
</dbReference>
<dbReference type="PROSITE" id="PS50977">
    <property type="entry name" value="HTH_TETR_2"/>
    <property type="match status" value="1"/>
</dbReference>
<sequence>MPRPLDHARRAQLLEGVIAYIADHGLAELSLRPLAEYLGTSSRMLIHYFGTKEAMLVAALETQRPDIPALFSGIDSAQLLRERLSASFAINTAGEFANSLPVLLQVLGAATVPNSPFKDYATDAIEVLITAMTNSLTRIDATIPDPEASATLLISGMRGLIQDWWVTGDTARVGRAVDLLIAQAIPNSAPMEFGGQGD</sequence>
<dbReference type="PANTHER" id="PTHR30055:SF234">
    <property type="entry name" value="HTH-TYPE TRANSCRIPTIONAL REGULATOR BETI"/>
    <property type="match status" value="1"/>
</dbReference>
<dbReference type="InterPro" id="IPR009057">
    <property type="entry name" value="Homeodomain-like_sf"/>
</dbReference>
<protein>
    <submittedName>
        <fullName evidence="6">TetR family transcriptional regulator</fullName>
    </submittedName>
</protein>
<name>A0A7K1V827_9NOCA</name>
<comment type="caution">
    <text evidence="6">The sequence shown here is derived from an EMBL/GenBank/DDBJ whole genome shotgun (WGS) entry which is preliminary data.</text>
</comment>
<dbReference type="InterPro" id="IPR001647">
    <property type="entry name" value="HTH_TetR"/>
</dbReference>
<dbReference type="AlphaFoldDB" id="A0A7K1V827"/>
<keyword evidence="3" id="KW-0804">Transcription</keyword>
<dbReference type="InterPro" id="IPR050109">
    <property type="entry name" value="HTH-type_TetR-like_transc_reg"/>
</dbReference>
<keyword evidence="1" id="KW-0805">Transcription regulation</keyword>
<gene>
    <name evidence="6" type="ORF">GPX89_36470</name>
</gene>
<organism evidence="6 7">
    <name type="scientific">Nocardia terrae</name>
    <dbReference type="NCBI Taxonomy" id="2675851"/>
    <lineage>
        <taxon>Bacteria</taxon>
        <taxon>Bacillati</taxon>
        <taxon>Actinomycetota</taxon>
        <taxon>Actinomycetes</taxon>
        <taxon>Mycobacteriales</taxon>
        <taxon>Nocardiaceae</taxon>
        <taxon>Nocardia</taxon>
    </lineage>
</organism>
<evidence type="ECO:0000256" key="4">
    <source>
        <dbReference type="PROSITE-ProRule" id="PRU00335"/>
    </source>
</evidence>